<dbReference type="SUPFAM" id="SSF47413">
    <property type="entry name" value="lambda repressor-like DNA-binding domains"/>
    <property type="match status" value="1"/>
</dbReference>
<dbReference type="InterPro" id="IPR007630">
    <property type="entry name" value="RNA_pol_sigma70_r4"/>
</dbReference>
<dbReference type="SMART" id="SM00530">
    <property type="entry name" value="HTH_XRE"/>
    <property type="match status" value="1"/>
</dbReference>
<dbReference type="GO" id="GO:0006352">
    <property type="term" value="P:DNA-templated transcription initiation"/>
    <property type="evidence" value="ECO:0007669"/>
    <property type="project" value="InterPro"/>
</dbReference>
<sequence>MVRKRGEIVTTFPDCEFVDLENNLFRVFEDGSILRKKGTQYVRAPQNRTSRNGRYLTVSGMVNGKQKSFYVHRLLAEAFIPNPESKPQVNHIDGVGDNNSLDNLEWATASENIQHAHDNDLMFKPESYIICVMCRKAFRTHTDYKECSECRVGKVRALESRRKEIRKIENIRKNMSHINFNQLDRFYDEKHKFMALMRYEGMTLQEISEYFGITRERVRQVVKKIETELNPEPKRESNNYIAKSAVSENEIIRARYFNKITLKDISEELKVSVPTYSKMEEDLSLFRVKDAVKVCEILGLDFEKVFLTKDVI</sequence>
<dbReference type="EMBL" id="FOTB01000006">
    <property type="protein sequence ID" value="SFK95455.1"/>
    <property type="molecule type" value="Genomic_DNA"/>
</dbReference>
<feature type="domain" description="HTH cro/C1-type" evidence="1">
    <location>
        <begin position="251"/>
        <end position="305"/>
    </location>
</feature>
<dbReference type="Gene3D" id="1.10.10.10">
    <property type="entry name" value="Winged helix-like DNA-binding domain superfamily/Winged helix DNA-binding domain"/>
    <property type="match status" value="1"/>
</dbReference>
<dbReference type="PROSITE" id="PS50943">
    <property type="entry name" value="HTH_CROC1"/>
    <property type="match status" value="1"/>
</dbReference>
<dbReference type="InterPro" id="IPR003615">
    <property type="entry name" value="HNH_nuc"/>
</dbReference>
<dbReference type="InterPro" id="IPR044925">
    <property type="entry name" value="His-Me_finger_sf"/>
</dbReference>
<dbReference type="Proteomes" id="UP000183090">
    <property type="component" value="Unassembled WGS sequence"/>
</dbReference>
<dbReference type="InterPro" id="IPR013324">
    <property type="entry name" value="RNA_pol_sigma_r3/r4-like"/>
</dbReference>
<dbReference type="Pfam" id="PF04545">
    <property type="entry name" value="Sigma70_r4"/>
    <property type="match status" value="1"/>
</dbReference>
<dbReference type="SUPFAM" id="SSF88659">
    <property type="entry name" value="Sigma3 and sigma4 domains of RNA polymerase sigma factors"/>
    <property type="match status" value="1"/>
</dbReference>
<name>A0AA94KXQ5_9STAP</name>
<comment type="caution">
    <text evidence="2">The sequence shown here is derived from an EMBL/GenBank/DDBJ whole genome shotgun (WGS) entry which is preliminary data.</text>
</comment>
<dbReference type="GO" id="GO:0003677">
    <property type="term" value="F:DNA binding"/>
    <property type="evidence" value="ECO:0007669"/>
    <property type="project" value="InterPro"/>
</dbReference>
<dbReference type="SMART" id="SM00507">
    <property type="entry name" value="HNHc"/>
    <property type="match status" value="1"/>
</dbReference>
<dbReference type="CDD" id="cd00093">
    <property type="entry name" value="HTH_XRE"/>
    <property type="match status" value="1"/>
</dbReference>
<reference evidence="2 3" key="1">
    <citation type="submission" date="2016-10" db="EMBL/GenBank/DDBJ databases">
        <authorList>
            <person name="Varghese N."/>
            <person name="Submissions S."/>
        </authorList>
    </citation>
    <scope>NUCLEOTIDE SEQUENCE [LARGE SCALE GENOMIC DNA]</scope>
    <source>
        <strain evidence="2 3">CGMCC 1.6501</strain>
    </source>
</reference>
<dbReference type="SUPFAM" id="SSF54060">
    <property type="entry name" value="His-Me finger endonucleases"/>
    <property type="match status" value="1"/>
</dbReference>
<evidence type="ECO:0000313" key="3">
    <source>
        <dbReference type="Proteomes" id="UP000183090"/>
    </source>
</evidence>
<dbReference type="Pfam" id="PF01381">
    <property type="entry name" value="HTH_3"/>
    <property type="match status" value="1"/>
</dbReference>
<accession>A0AA94KXQ5</accession>
<dbReference type="Gene3D" id="1.10.260.40">
    <property type="entry name" value="lambda repressor-like DNA-binding domains"/>
    <property type="match status" value="1"/>
</dbReference>
<dbReference type="RefSeq" id="WP_052749879.1">
    <property type="nucleotide sequence ID" value="NZ_CP011366.1"/>
</dbReference>
<dbReference type="InterPro" id="IPR036388">
    <property type="entry name" value="WH-like_DNA-bd_sf"/>
</dbReference>
<dbReference type="GO" id="GO:0003700">
    <property type="term" value="F:DNA-binding transcription factor activity"/>
    <property type="evidence" value="ECO:0007669"/>
    <property type="project" value="InterPro"/>
</dbReference>
<dbReference type="InterPro" id="IPR001387">
    <property type="entry name" value="Cro/C1-type_HTH"/>
</dbReference>
<dbReference type="Gene3D" id="3.90.75.20">
    <property type="match status" value="1"/>
</dbReference>
<evidence type="ECO:0000313" key="2">
    <source>
        <dbReference type="EMBL" id="SFK95455.1"/>
    </source>
</evidence>
<dbReference type="Pfam" id="PF13392">
    <property type="entry name" value="HNH_3"/>
    <property type="match status" value="1"/>
</dbReference>
<proteinExistence type="predicted"/>
<organism evidence="2 3">
    <name type="scientific">Salinicoccus halodurans</name>
    <dbReference type="NCBI Taxonomy" id="407035"/>
    <lineage>
        <taxon>Bacteria</taxon>
        <taxon>Bacillati</taxon>
        <taxon>Bacillota</taxon>
        <taxon>Bacilli</taxon>
        <taxon>Bacillales</taxon>
        <taxon>Staphylococcaceae</taxon>
        <taxon>Salinicoccus</taxon>
    </lineage>
</organism>
<dbReference type="AlphaFoldDB" id="A0AA94KXQ5"/>
<evidence type="ECO:0000259" key="1">
    <source>
        <dbReference type="PROSITE" id="PS50943"/>
    </source>
</evidence>
<dbReference type="InterPro" id="IPR010982">
    <property type="entry name" value="Lambda_DNA-bd_dom_sf"/>
</dbReference>
<gene>
    <name evidence="2" type="ORF">SAMN05216235_2745</name>
</gene>
<protein>
    <submittedName>
        <fullName evidence="2">Helix-turn-helix</fullName>
    </submittedName>
</protein>